<dbReference type="InterPro" id="IPR011251">
    <property type="entry name" value="Luciferase-like_dom"/>
</dbReference>
<feature type="domain" description="Luciferase-like" evidence="7">
    <location>
        <begin position="28"/>
        <end position="380"/>
    </location>
</feature>
<keyword evidence="3 8" id="KW-0560">Oxidoreductase</keyword>
<feature type="binding site" evidence="6">
    <location>
        <position position="52"/>
    </location>
    <ligand>
        <name>FMN</name>
        <dbReference type="ChEBI" id="CHEBI:58210"/>
    </ligand>
</feature>
<dbReference type="SUPFAM" id="SSF51679">
    <property type="entry name" value="Bacterial luciferase-like"/>
    <property type="match status" value="1"/>
</dbReference>
<evidence type="ECO:0000256" key="2">
    <source>
        <dbReference type="ARBA" id="ARBA00022643"/>
    </source>
</evidence>
<evidence type="ECO:0000259" key="7">
    <source>
        <dbReference type="Pfam" id="PF00296"/>
    </source>
</evidence>
<dbReference type="EC" id="1.-.-.-" evidence="8"/>
<evidence type="ECO:0000256" key="6">
    <source>
        <dbReference type="PIRSR" id="PIRSR000337-1"/>
    </source>
</evidence>
<dbReference type="CDD" id="cd01095">
    <property type="entry name" value="Nitrilotriacetate_monoxgenase"/>
    <property type="match status" value="1"/>
</dbReference>
<evidence type="ECO:0000256" key="1">
    <source>
        <dbReference type="ARBA" id="ARBA00022630"/>
    </source>
</evidence>
<dbReference type="GO" id="GO:0016705">
    <property type="term" value="F:oxidoreductase activity, acting on paired donors, with incorporation or reduction of molecular oxygen"/>
    <property type="evidence" value="ECO:0007669"/>
    <property type="project" value="InterPro"/>
</dbReference>
<dbReference type="NCBIfam" id="TIGR03860">
    <property type="entry name" value="FMN_nitrolo"/>
    <property type="match status" value="1"/>
</dbReference>
<dbReference type="InterPro" id="IPR016215">
    <property type="entry name" value="NTA_MOA"/>
</dbReference>
<keyword evidence="4" id="KW-0503">Monooxygenase</keyword>
<keyword evidence="1 6" id="KW-0285">Flavoprotein</keyword>
<proteinExistence type="inferred from homology"/>
<dbReference type="PANTHER" id="PTHR30011:SF16">
    <property type="entry name" value="C2H2 FINGER DOMAIN TRANSCRIPTION FACTOR (EUROFUNG)-RELATED"/>
    <property type="match status" value="1"/>
</dbReference>
<keyword evidence="2 6" id="KW-0288">FMN</keyword>
<dbReference type="Pfam" id="PF00296">
    <property type="entry name" value="Bac_luciferase"/>
    <property type="match status" value="1"/>
</dbReference>
<sequence length="447" mass="49778">MMNLALYLDSGIHQGGWRHPDSAATGGSDWPLYRKIAQRAEDAKLDMIFVADKLAIDDVYGGHLAHTVQHRQVGWSEPLTLLAGLAAVTDHIGLGGTVSSSYSVPYTTARQLANIDHISGGRAAWNVVTSLSHAEARNFGRSEHFSHEARYRRAAEFIDVMKALWDSFEEDALILDKAQAHFADPARFHRLDHQGESFNVQGPLNLPRPPQGHPVVIQAGVSEAFIDLAAQQAEVLFVVQPNRERAQQFYQTLKQRALQYQRQPDQLRILPGMVPIVGNTQRDAEERAAYLKSLITVESGLSFVSASMNIDLSQYPIDGPVPDLREKITGSKGRFQYVIASAIEQNLTLGEMAKRYAESLSFPAPTGTADSIAQQMIDWYQHQACDGFVILPTYIDENEDRFLEQVVPRLQAAGVFRSDYQPGTLRDRLGLVKPENRFNRSSSIEIT</sequence>
<reference evidence="8" key="1">
    <citation type="submission" date="2024-06" db="EMBL/GenBank/DDBJ databases">
        <title>Multiomics insights into the TNT degradation mechanism by Pantoea sp. BJ2 isolated from an ammunition destruction site.</title>
        <authorList>
            <person name="Luo J."/>
        </authorList>
    </citation>
    <scope>NUCLEOTIDE SEQUENCE</scope>
    <source>
        <strain evidence="8">BJ2</strain>
    </source>
</reference>
<protein>
    <submittedName>
        <fullName evidence="8">LLM class flavin-dependent oxidoreductase</fullName>
        <ecNumber evidence="8">1.-.-.-</ecNumber>
    </submittedName>
</protein>
<feature type="binding site" evidence="6">
    <location>
        <position position="151"/>
    </location>
    <ligand>
        <name>FMN</name>
        <dbReference type="ChEBI" id="CHEBI:58210"/>
    </ligand>
</feature>
<accession>A0AAU7U0A9</accession>
<dbReference type="PIRSF" id="PIRSF000337">
    <property type="entry name" value="NTA_MOA"/>
    <property type="match status" value="1"/>
</dbReference>
<evidence type="ECO:0000256" key="4">
    <source>
        <dbReference type="ARBA" id="ARBA00023033"/>
    </source>
</evidence>
<name>A0AAU7U0A9_9GAMM</name>
<dbReference type="EMBL" id="CP158292">
    <property type="protein sequence ID" value="XBV46443.1"/>
    <property type="molecule type" value="Genomic_DNA"/>
</dbReference>
<dbReference type="InterPro" id="IPR051260">
    <property type="entry name" value="Diverse_substr_monoxygenases"/>
</dbReference>
<organism evidence="8">
    <name type="scientific">Pantoea sp. BJ2</name>
    <dbReference type="NCBI Taxonomy" id="3141322"/>
    <lineage>
        <taxon>Bacteria</taxon>
        <taxon>Pseudomonadati</taxon>
        <taxon>Pseudomonadota</taxon>
        <taxon>Gammaproteobacteria</taxon>
        <taxon>Enterobacterales</taxon>
        <taxon>Erwiniaceae</taxon>
        <taxon>Pantoea</taxon>
    </lineage>
</organism>
<gene>
    <name evidence="8" type="ORF">AAF463_09120</name>
</gene>
<dbReference type="PANTHER" id="PTHR30011">
    <property type="entry name" value="ALKANESULFONATE MONOOXYGENASE-RELATED"/>
    <property type="match status" value="1"/>
</dbReference>
<feature type="binding site" evidence="6">
    <location>
        <position position="222"/>
    </location>
    <ligand>
        <name>FMN</name>
        <dbReference type="ChEBI" id="CHEBI:58210"/>
    </ligand>
</feature>
<evidence type="ECO:0000256" key="3">
    <source>
        <dbReference type="ARBA" id="ARBA00023002"/>
    </source>
</evidence>
<comment type="similarity">
    <text evidence="5">Belongs to the NtaA/SnaA/DszA monooxygenase family.</text>
</comment>
<feature type="binding site" evidence="6">
    <location>
        <position position="97"/>
    </location>
    <ligand>
        <name>FMN</name>
        <dbReference type="ChEBI" id="CHEBI:58210"/>
    </ligand>
</feature>
<evidence type="ECO:0000313" key="8">
    <source>
        <dbReference type="EMBL" id="XBV46443.1"/>
    </source>
</evidence>
<dbReference type="Gene3D" id="3.20.20.30">
    <property type="entry name" value="Luciferase-like domain"/>
    <property type="match status" value="1"/>
</dbReference>
<dbReference type="InterPro" id="IPR036661">
    <property type="entry name" value="Luciferase-like_sf"/>
</dbReference>
<feature type="binding site" evidence="6">
    <location>
        <position position="147"/>
    </location>
    <ligand>
        <name>FMN</name>
        <dbReference type="ChEBI" id="CHEBI:58210"/>
    </ligand>
</feature>
<dbReference type="AlphaFoldDB" id="A0AAU7U0A9"/>
<dbReference type="GO" id="GO:0004497">
    <property type="term" value="F:monooxygenase activity"/>
    <property type="evidence" value="ECO:0007669"/>
    <property type="project" value="UniProtKB-KW"/>
</dbReference>
<dbReference type="RefSeq" id="WP_350261908.1">
    <property type="nucleotide sequence ID" value="NZ_CP158292.1"/>
</dbReference>
<evidence type="ECO:0000256" key="5">
    <source>
        <dbReference type="ARBA" id="ARBA00033748"/>
    </source>
</evidence>